<feature type="region of interest" description="Disordered" evidence="1">
    <location>
        <begin position="1"/>
        <end position="27"/>
    </location>
</feature>
<evidence type="ECO:0008006" key="4">
    <source>
        <dbReference type="Google" id="ProtNLM"/>
    </source>
</evidence>
<evidence type="ECO:0000256" key="1">
    <source>
        <dbReference type="SAM" id="MobiDB-lite"/>
    </source>
</evidence>
<accession>A0A1H1P292</accession>
<organism evidence="2 3">
    <name type="scientific">Actinopolymorpha singaporensis</name>
    <dbReference type="NCBI Taxonomy" id="117157"/>
    <lineage>
        <taxon>Bacteria</taxon>
        <taxon>Bacillati</taxon>
        <taxon>Actinomycetota</taxon>
        <taxon>Actinomycetes</taxon>
        <taxon>Propionibacteriales</taxon>
        <taxon>Actinopolymorphaceae</taxon>
        <taxon>Actinopolymorpha</taxon>
    </lineage>
</organism>
<dbReference type="Proteomes" id="UP000198983">
    <property type="component" value="Chromosome I"/>
</dbReference>
<dbReference type="AlphaFoldDB" id="A0A1H1P292"/>
<keyword evidence="3" id="KW-1185">Reference proteome</keyword>
<sequence>MNPEQNVLPLTLRRRDEDGEPVTSTRQVPASRTALVLCDVWDRHWSRGAAERVDLLAPVIDQVARHLRSTGVLIVHAPSETLDSYRGHPARRRILDVPRVEPPSNPAVPEPPLPIDDSDGGSDTGETSWSAVWTRQHAAVAIEDGDAISDDGAEIYSLLSLEKRDLVLVAGVHTNMCVLRRSFGLRNLVRWGLSPVLLRDLTDAMYNPAMPPYVSHQRGTELVVEHIERYLCPTALGADLLPRA</sequence>
<reference evidence="2 3" key="1">
    <citation type="submission" date="2016-10" db="EMBL/GenBank/DDBJ databases">
        <authorList>
            <person name="de Groot N.N."/>
        </authorList>
    </citation>
    <scope>NUCLEOTIDE SEQUENCE [LARGE SCALE GENOMIC DNA]</scope>
    <source>
        <strain evidence="2 3">DSM 22024</strain>
    </source>
</reference>
<dbReference type="RefSeq" id="WP_197681724.1">
    <property type="nucleotide sequence ID" value="NZ_LT629732.1"/>
</dbReference>
<feature type="region of interest" description="Disordered" evidence="1">
    <location>
        <begin position="95"/>
        <end position="128"/>
    </location>
</feature>
<feature type="compositionally biased region" description="Pro residues" evidence="1">
    <location>
        <begin position="100"/>
        <end position="114"/>
    </location>
</feature>
<dbReference type="SUPFAM" id="SSF52499">
    <property type="entry name" value="Isochorismatase-like hydrolases"/>
    <property type="match status" value="1"/>
</dbReference>
<proteinExistence type="predicted"/>
<evidence type="ECO:0000313" key="2">
    <source>
        <dbReference type="EMBL" id="SDS05324.1"/>
    </source>
</evidence>
<dbReference type="Gene3D" id="3.40.50.850">
    <property type="entry name" value="Isochorismatase-like"/>
    <property type="match status" value="1"/>
</dbReference>
<gene>
    <name evidence="2" type="ORF">SAMN04489717_1459</name>
</gene>
<name>A0A1H1P292_9ACTN</name>
<dbReference type="STRING" id="117157.SAMN04489717_1459"/>
<dbReference type="EMBL" id="LT629732">
    <property type="protein sequence ID" value="SDS05324.1"/>
    <property type="molecule type" value="Genomic_DNA"/>
</dbReference>
<evidence type="ECO:0000313" key="3">
    <source>
        <dbReference type="Proteomes" id="UP000198983"/>
    </source>
</evidence>
<protein>
    <recommendedName>
        <fullName evidence="4">Nicotinamidase-related amidase</fullName>
    </recommendedName>
</protein>
<dbReference type="InterPro" id="IPR036380">
    <property type="entry name" value="Isochorismatase-like_sf"/>
</dbReference>